<name>A0A2M8ENX4_9BACT</name>
<evidence type="ECO:0000313" key="2">
    <source>
        <dbReference type="EMBL" id="PJC24435.1"/>
    </source>
</evidence>
<accession>A0A2M8ENX4</accession>
<comment type="caution">
    <text evidence="2">The sequence shown here is derived from an EMBL/GenBank/DDBJ whole genome shotgun (WGS) entry which is preliminary data.</text>
</comment>
<keyword evidence="1" id="KW-0812">Transmembrane</keyword>
<feature type="transmembrane region" description="Helical" evidence="1">
    <location>
        <begin position="6"/>
        <end position="25"/>
    </location>
</feature>
<keyword evidence="1" id="KW-0472">Membrane</keyword>
<dbReference type="AlphaFoldDB" id="A0A2M8ENX4"/>
<dbReference type="Proteomes" id="UP000230251">
    <property type="component" value="Unassembled WGS sequence"/>
</dbReference>
<evidence type="ECO:0000313" key="3">
    <source>
        <dbReference type="Proteomes" id="UP000230251"/>
    </source>
</evidence>
<reference evidence="3" key="1">
    <citation type="submission" date="2017-09" db="EMBL/GenBank/DDBJ databases">
        <title>Depth-based differentiation of microbial function through sediment-hosted aquifers and enrichment of novel symbionts in the deep terrestrial subsurface.</title>
        <authorList>
            <person name="Probst A.J."/>
            <person name="Ladd B."/>
            <person name="Jarett J.K."/>
            <person name="Geller-Mcgrath D.E."/>
            <person name="Sieber C.M.K."/>
            <person name="Emerson J.B."/>
            <person name="Anantharaman K."/>
            <person name="Thomas B.C."/>
            <person name="Malmstrom R."/>
            <person name="Stieglmeier M."/>
            <person name="Klingl A."/>
            <person name="Woyke T."/>
            <person name="Ryan C.M."/>
            <person name="Banfield J.F."/>
        </authorList>
    </citation>
    <scope>NUCLEOTIDE SEQUENCE [LARGE SCALE GENOMIC DNA]</scope>
</reference>
<keyword evidence="1" id="KW-1133">Transmembrane helix</keyword>
<proteinExistence type="predicted"/>
<sequence>MNRTSLYFVSIVILISLTSVFIFLVGDPEKSSISSDDQVLTVTGLIRESQNIEIQTLGSFLYRVEPSGGVLTEPLQLTFDLTGAQDRDFDVAIYWYDEEVLMWEIVSAPVDQAQESISIQRYELGLFSVREYVDINAPDFISTYDELLQMAPSDTVGYRIGVGFLSDDGSAVKVPGTTQTGGCGGVVLNGNTIEKSQLKDSARIFVNDVETEVDFIFVGLWFVNGNGGCVDELILEPTGM</sequence>
<evidence type="ECO:0000256" key="1">
    <source>
        <dbReference type="SAM" id="Phobius"/>
    </source>
</evidence>
<organism evidence="2 3">
    <name type="scientific">Candidatus Uhrbacteria bacterium CG_4_9_14_0_2_um_filter_41_50</name>
    <dbReference type="NCBI Taxonomy" id="1975031"/>
    <lineage>
        <taxon>Bacteria</taxon>
        <taxon>Candidatus Uhriibacteriota</taxon>
    </lineage>
</organism>
<gene>
    <name evidence="2" type="ORF">CO057_02745</name>
</gene>
<dbReference type="EMBL" id="PFSI01000039">
    <property type="protein sequence ID" value="PJC24435.1"/>
    <property type="molecule type" value="Genomic_DNA"/>
</dbReference>
<protein>
    <submittedName>
        <fullName evidence="2">Uncharacterized protein</fullName>
    </submittedName>
</protein>